<proteinExistence type="predicted"/>
<sequence>MDAYAILAIQLVGSEARSALPDAPVVPDDRPTLFSRITGGFTAARRGLIARDLRAASEPALPTRAEVRRAA</sequence>
<evidence type="ECO:0000313" key="2">
    <source>
        <dbReference type="Proteomes" id="UP001171902"/>
    </source>
</evidence>
<dbReference type="Proteomes" id="UP001171902">
    <property type="component" value="Unassembled WGS sequence"/>
</dbReference>
<reference evidence="1" key="1">
    <citation type="submission" date="2023-06" db="EMBL/GenBank/DDBJ databases">
        <title>Gycomyces niveus sp.nov., a novel actinomycete isolated from soil in Shouguang.</title>
        <authorList>
            <person name="Yang X."/>
            <person name="Zhao J."/>
        </authorList>
    </citation>
    <scope>NUCLEOTIDE SEQUENCE</scope>
    <source>
        <strain evidence="1">NEAU C2</strain>
    </source>
</reference>
<name>A0ABT7YPE8_9ACTN</name>
<organism evidence="1 2">
    <name type="scientific">Glycomyces tritici</name>
    <dbReference type="NCBI Taxonomy" id="2665176"/>
    <lineage>
        <taxon>Bacteria</taxon>
        <taxon>Bacillati</taxon>
        <taxon>Actinomycetota</taxon>
        <taxon>Actinomycetes</taxon>
        <taxon>Glycomycetales</taxon>
        <taxon>Glycomycetaceae</taxon>
        <taxon>Glycomyces</taxon>
    </lineage>
</organism>
<protein>
    <submittedName>
        <fullName evidence="1">Uncharacterized protein</fullName>
    </submittedName>
</protein>
<dbReference type="EMBL" id="JAUEMJ010000003">
    <property type="protein sequence ID" value="MDN3240520.1"/>
    <property type="molecule type" value="Genomic_DNA"/>
</dbReference>
<gene>
    <name evidence="1" type="ORF">QWI33_12345</name>
</gene>
<comment type="caution">
    <text evidence="1">The sequence shown here is derived from an EMBL/GenBank/DDBJ whole genome shotgun (WGS) entry which is preliminary data.</text>
</comment>
<evidence type="ECO:0000313" key="1">
    <source>
        <dbReference type="EMBL" id="MDN3240520.1"/>
    </source>
</evidence>
<accession>A0ABT7YPE8</accession>
<keyword evidence="2" id="KW-1185">Reference proteome</keyword>
<dbReference type="RefSeq" id="WP_289957446.1">
    <property type="nucleotide sequence ID" value="NZ_JAUEMJ010000003.1"/>
</dbReference>